<keyword evidence="3" id="KW-1185">Reference proteome</keyword>
<dbReference type="VEuPathDB" id="VectorBase:ASTEI05356"/>
<dbReference type="AlphaFoldDB" id="A0A182YA70"/>
<dbReference type="OMA" id="TTCNSAW"/>
<dbReference type="SUPFAM" id="SSF50494">
    <property type="entry name" value="Trypsin-like serine proteases"/>
    <property type="match status" value="1"/>
</dbReference>
<dbReference type="Gene3D" id="2.40.10.10">
    <property type="entry name" value="Trypsin-like serine proteases"/>
    <property type="match status" value="1"/>
</dbReference>
<dbReference type="InterPro" id="IPR043504">
    <property type="entry name" value="Peptidase_S1_PA_chymotrypsin"/>
</dbReference>
<dbReference type="GO" id="GO:0006508">
    <property type="term" value="P:proteolysis"/>
    <property type="evidence" value="ECO:0007669"/>
    <property type="project" value="InterPro"/>
</dbReference>
<organism evidence="2 3">
    <name type="scientific">Anopheles stephensi</name>
    <name type="common">Indo-Pakistan malaria mosquito</name>
    <dbReference type="NCBI Taxonomy" id="30069"/>
    <lineage>
        <taxon>Eukaryota</taxon>
        <taxon>Metazoa</taxon>
        <taxon>Ecdysozoa</taxon>
        <taxon>Arthropoda</taxon>
        <taxon>Hexapoda</taxon>
        <taxon>Insecta</taxon>
        <taxon>Pterygota</taxon>
        <taxon>Neoptera</taxon>
        <taxon>Endopterygota</taxon>
        <taxon>Diptera</taxon>
        <taxon>Nematocera</taxon>
        <taxon>Culicoidea</taxon>
        <taxon>Culicidae</taxon>
        <taxon>Anophelinae</taxon>
        <taxon>Anopheles</taxon>
    </lineage>
</organism>
<accession>A0A182YA70</accession>
<reference evidence="3" key="1">
    <citation type="journal article" date="2014" name="Genome Biol.">
        <title>Genome analysis of a major urban malaria vector mosquito, Anopheles stephensi.</title>
        <authorList>
            <person name="Jiang X."/>
            <person name="Peery A."/>
            <person name="Hall A.B."/>
            <person name="Sharma A."/>
            <person name="Chen X.G."/>
            <person name="Waterhouse R.M."/>
            <person name="Komissarov A."/>
            <person name="Riehle M.M."/>
            <person name="Shouche Y."/>
            <person name="Sharakhova M.V."/>
            <person name="Lawson D."/>
            <person name="Pakpour N."/>
            <person name="Arensburger P."/>
            <person name="Davidson V.L."/>
            <person name="Eiglmeier K."/>
            <person name="Emrich S."/>
            <person name="George P."/>
            <person name="Kennedy R.C."/>
            <person name="Mane S.P."/>
            <person name="Maslen G."/>
            <person name="Oringanje C."/>
            <person name="Qi Y."/>
            <person name="Settlage R."/>
            <person name="Tojo M."/>
            <person name="Tubio J.M."/>
            <person name="Unger M.F."/>
            <person name="Wang B."/>
            <person name="Vernick K.D."/>
            <person name="Ribeiro J.M."/>
            <person name="James A.A."/>
            <person name="Michel K."/>
            <person name="Riehle M.A."/>
            <person name="Luckhart S."/>
            <person name="Sharakhov I.V."/>
            <person name="Tu Z."/>
        </authorList>
    </citation>
    <scope>NUCLEOTIDE SEQUENCE [LARGE SCALE GENOMIC DNA]</scope>
    <source>
        <strain evidence="3">Indian</strain>
    </source>
</reference>
<evidence type="ECO:0000256" key="1">
    <source>
        <dbReference type="ARBA" id="ARBA00024195"/>
    </source>
</evidence>
<protein>
    <submittedName>
        <fullName evidence="2">Uncharacterized protein</fullName>
    </submittedName>
</protein>
<dbReference type="VEuPathDB" id="VectorBase:ASTE010060"/>
<sequence>MLCRRRFARQHGTHSQLKAFNLTNGVDICKEDSGGALVCGGRLSGIISFTNTTCNSAWSAVFTRITASSIRSFIRNHTGIYQL</sequence>
<reference evidence="2" key="2">
    <citation type="submission" date="2020-05" db="UniProtKB">
        <authorList>
            <consortium name="EnsemblMetazoa"/>
        </authorList>
    </citation>
    <scope>IDENTIFICATION</scope>
    <source>
        <strain evidence="2">Indian</strain>
    </source>
</reference>
<dbReference type="STRING" id="30069.A0A182YA70"/>
<dbReference type="InterPro" id="IPR001254">
    <property type="entry name" value="Trypsin_dom"/>
</dbReference>
<evidence type="ECO:0000313" key="2">
    <source>
        <dbReference type="EnsemblMetazoa" id="ASTEI05356-PA"/>
    </source>
</evidence>
<dbReference type="Proteomes" id="UP000076408">
    <property type="component" value="Unassembled WGS sequence"/>
</dbReference>
<dbReference type="InterPro" id="IPR009003">
    <property type="entry name" value="Peptidase_S1_PA"/>
</dbReference>
<comment type="similarity">
    <text evidence="1">Belongs to the peptidase S1 family. CLIP subfamily.</text>
</comment>
<dbReference type="Pfam" id="PF00089">
    <property type="entry name" value="Trypsin"/>
    <property type="match status" value="1"/>
</dbReference>
<proteinExistence type="inferred from homology"/>
<dbReference type="EnsemblMetazoa" id="ASTEI05356-RA">
    <property type="protein sequence ID" value="ASTEI05356-PA"/>
    <property type="gene ID" value="ASTEI05356"/>
</dbReference>
<name>A0A182YA70_ANOST</name>
<dbReference type="GO" id="GO:0004252">
    <property type="term" value="F:serine-type endopeptidase activity"/>
    <property type="evidence" value="ECO:0007669"/>
    <property type="project" value="InterPro"/>
</dbReference>
<evidence type="ECO:0000313" key="3">
    <source>
        <dbReference type="Proteomes" id="UP000076408"/>
    </source>
</evidence>